<comment type="caution">
    <text evidence="2">The sequence shown here is derived from an EMBL/GenBank/DDBJ whole genome shotgun (WGS) entry which is preliminary data.</text>
</comment>
<feature type="compositionally biased region" description="Polar residues" evidence="1">
    <location>
        <begin position="20"/>
        <end position="39"/>
    </location>
</feature>
<evidence type="ECO:0000313" key="2">
    <source>
        <dbReference type="EMBL" id="TRY76506.1"/>
    </source>
</evidence>
<evidence type="ECO:0000256" key="1">
    <source>
        <dbReference type="SAM" id="MobiDB-lite"/>
    </source>
</evidence>
<reference evidence="2 3" key="1">
    <citation type="journal article" date="2018" name="Nat. Ecol. Evol.">
        <title>Genomic signatures of mitonuclear coevolution across populations of Tigriopus californicus.</title>
        <authorList>
            <person name="Barreto F.S."/>
            <person name="Watson E.T."/>
            <person name="Lima T.G."/>
            <person name="Willett C.S."/>
            <person name="Edmands S."/>
            <person name="Li W."/>
            <person name="Burton R.S."/>
        </authorList>
    </citation>
    <scope>NUCLEOTIDE SEQUENCE [LARGE SCALE GENOMIC DNA]</scope>
    <source>
        <strain evidence="2 3">San Diego</strain>
    </source>
</reference>
<protein>
    <submittedName>
        <fullName evidence="2">Uncharacterized protein</fullName>
    </submittedName>
</protein>
<organism evidence="2 3">
    <name type="scientific">Tigriopus californicus</name>
    <name type="common">Marine copepod</name>
    <dbReference type="NCBI Taxonomy" id="6832"/>
    <lineage>
        <taxon>Eukaryota</taxon>
        <taxon>Metazoa</taxon>
        <taxon>Ecdysozoa</taxon>
        <taxon>Arthropoda</taxon>
        <taxon>Crustacea</taxon>
        <taxon>Multicrustacea</taxon>
        <taxon>Hexanauplia</taxon>
        <taxon>Copepoda</taxon>
        <taxon>Harpacticoida</taxon>
        <taxon>Harpacticidae</taxon>
        <taxon>Tigriopus</taxon>
    </lineage>
</organism>
<dbReference type="EMBL" id="VCGU01000004">
    <property type="protein sequence ID" value="TRY76506.1"/>
    <property type="molecule type" value="Genomic_DNA"/>
</dbReference>
<evidence type="ECO:0000313" key="3">
    <source>
        <dbReference type="Proteomes" id="UP000318571"/>
    </source>
</evidence>
<accession>A0A553PFQ2</accession>
<proteinExistence type="predicted"/>
<keyword evidence="3" id="KW-1185">Reference proteome</keyword>
<feature type="region of interest" description="Disordered" evidence="1">
    <location>
        <begin position="1"/>
        <end position="63"/>
    </location>
</feature>
<feature type="compositionally biased region" description="Polar residues" evidence="1">
    <location>
        <begin position="46"/>
        <end position="55"/>
    </location>
</feature>
<sequence length="63" mass="7193">MHVTMAHEEEQDEGCKPLTHSLTHSTFTRSLTQMKNLNGQKRLKQMQVNPQGETNDSGKSHCR</sequence>
<gene>
    <name evidence="2" type="ORF">TCAL_15988</name>
</gene>
<dbReference type="AlphaFoldDB" id="A0A553PFQ2"/>
<name>A0A553PFQ2_TIGCA</name>
<dbReference type="Proteomes" id="UP000318571">
    <property type="component" value="Chromosome 5"/>
</dbReference>